<dbReference type="AlphaFoldDB" id="A0A645F7X3"/>
<protein>
    <submittedName>
        <fullName evidence="1">Uncharacterized protein</fullName>
    </submittedName>
</protein>
<dbReference type="EMBL" id="VSSQ01054781">
    <property type="protein sequence ID" value="MPN08694.1"/>
    <property type="molecule type" value="Genomic_DNA"/>
</dbReference>
<accession>A0A645F7X3</accession>
<evidence type="ECO:0000313" key="1">
    <source>
        <dbReference type="EMBL" id="MPN08694.1"/>
    </source>
</evidence>
<proteinExistence type="predicted"/>
<sequence>MVKANKKASNFLIKILLIFFYDFPPNLYYVEQSIKNAKKDICNNNVKLNCNYIRCRLGTLFPIDKEFRRIDHYYYKDLLDMQDRKEHCNEAHTYLSPPQH</sequence>
<reference evidence="1" key="1">
    <citation type="submission" date="2019-08" db="EMBL/GenBank/DDBJ databases">
        <authorList>
            <person name="Kucharzyk K."/>
            <person name="Murdoch R.W."/>
            <person name="Higgins S."/>
            <person name="Loffler F."/>
        </authorList>
    </citation>
    <scope>NUCLEOTIDE SEQUENCE</scope>
</reference>
<comment type="caution">
    <text evidence="1">The sequence shown here is derived from an EMBL/GenBank/DDBJ whole genome shotgun (WGS) entry which is preliminary data.</text>
</comment>
<name>A0A645F7X3_9ZZZZ</name>
<gene>
    <name evidence="1" type="ORF">SDC9_155979</name>
</gene>
<organism evidence="1">
    <name type="scientific">bioreactor metagenome</name>
    <dbReference type="NCBI Taxonomy" id="1076179"/>
    <lineage>
        <taxon>unclassified sequences</taxon>
        <taxon>metagenomes</taxon>
        <taxon>ecological metagenomes</taxon>
    </lineage>
</organism>